<evidence type="ECO:0000256" key="5">
    <source>
        <dbReference type="SAM" id="MobiDB-lite"/>
    </source>
</evidence>
<evidence type="ECO:0000259" key="6">
    <source>
        <dbReference type="PROSITE" id="PS50157"/>
    </source>
</evidence>
<feature type="compositionally biased region" description="Low complexity" evidence="5">
    <location>
        <begin position="564"/>
        <end position="581"/>
    </location>
</feature>
<feature type="compositionally biased region" description="Basic and acidic residues" evidence="5">
    <location>
        <begin position="688"/>
        <end position="725"/>
    </location>
</feature>
<dbReference type="GO" id="GO:0008270">
    <property type="term" value="F:zinc ion binding"/>
    <property type="evidence" value="ECO:0007669"/>
    <property type="project" value="UniProtKB-KW"/>
</dbReference>
<dbReference type="EMBL" id="JAWIZZ010000040">
    <property type="protein sequence ID" value="KAK5780683.1"/>
    <property type="molecule type" value="Genomic_DNA"/>
</dbReference>
<feature type="compositionally biased region" description="Basic residues" evidence="5">
    <location>
        <begin position="9"/>
        <end position="20"/>
    </location>
</feature>
<evidence type="ECO:0000256" key="2">
    <source>
        <dbReference type="ARBA" id="ARBA00022771"/>
    </source>
</evidence>
<keyword evidence="2 4" id="KW-0863">Zinc-finger</keyword>
<dbReference type="InterPro" id="IPR036236">
    <property type="entry name" value="Znf_C2H2_sf"/>
</dbReference>
<dbReference type="GO" id="GO:0000978">
    <property type="term" value="F:RNA polymerase II cis-regulatory region sequence-specific DNA binding"/>
    <property type="evidence" value="ECO:0007669"/>
    <property type="project" value="TreeGrafter"/>
</dbReference>
<keyword evidence="1" id="KW-0479">Metal-binding</keyword>
<dbReference type="Pfam" id="PF00096">
    <property type="entry name" value="zf-C2H2"/>
    <property type="match status" value="2"/>
</dbReference>
<evidence type="ECO:0000313" key="8">
    <source>
        <dbReference type="Proteomes" id="UP001306508"/>
    </source>
</evidence>
<protein>
    <recommendedName>
        <fullName evidence="6">C2H2-type domain-containing protein</fullName>
    </recommendedName>
</protein>
<keyword evidence="8" id="KW-1185">Reference proteome</keyword>
<feature type="domain" description="C2H2-type" evidence="6">
    <location>
        <begin position="60"/>
        <end position="88"/>
    </location>
</feature>
<dbReference type="InterPro" id="IPR013087">
    <property type="entry name" value="Znf_C2H2_type"/>
</dbReference>
<evidence type="ECO:0000256" key="3">
    <source>
        <dbReference type="ARBA" id="ARBA00022833"/>
    </source>
</evidence>
<dbReference type="SUPFAM" id="SSF57667">
    <property type="entry name" value="beta-beta-alpha zinc fingers"/>
    <property type="match status" value="1"/>
</dbReference>
<feature type="region of interest" description="Disordered" evidence="5">
    <location>
        <begin position="204"/>
        <end position="224"/>
    </location>
</feature>
<gene>
    <name evidence="7" type="ORF">RI543_001805</name>
</gene>
<evidence type="ECO:0000256" key="1">
    <source>
        <dbReference type="ARBA" id="ARBA00022723"/>
    </source>
</evidence>
<feature type="region of interest" description="Disordered" evidence="5">
    <location>
        <begin position="321"/>
        <end position="343"/>
    </location>
</feature>
<dbReference type="Proteomes" id="UP001306508">
    <property type="component" value="Unassembled WGS sequence"/>
</dbReference>
<organism evidence="7 8">
    <name type="scientific">Arxiozyma heterogenica</name>
    <dbReference type="NCBI Taxonomy" id="278026"/>
    <lineage>
        <taxon>Eukaryota</taxon>
        <taxon>Fungi</taxon>
        <taxon>Dikarya</taxon>
        <taxon>Ascomycota</taxon>
        <taxon>Saccharomycotina</taxon>
        <taxon>Saccharomycetes</taxon>
        <taxon>Saccharomycetales</taxon>
        <taxon>Saccharomycetaceae</taxon>
        <taxon>Arxiozyma</taxon>
    </lineage>
</organism>
<feature type="region of interest" description="Disordered" evidence="5">
    <location>
        <begin position="558"/>
        <end position="746"/>
    </location>
</feature>
<dbReference type="PROSITE" id="PS50157">
    <property type="entry name" value="ZINC_FINGER_C2H2_2"/>
    <property type="match status" value="2"/>
</dbReference>
<comment type="caution">
    <text evidence="7">The sequence shown here is derived from an EMBL/GenBank/DDBJ whole genome shotgun (WGS) entry which is preliminary data.</text>
</comment>
<sequence>MEESDKQNHTNKAKKDKKKTRNEVREKIFKCTGYEDCNMAFNRAEHLARHIRKHTGEKPFQCHICFKYFSRPDNLKQHRENVHSKIENITSILKSQPRIHNDQFNYINGIGVNNTGYLNQAYYQCPHYTNGIYYNYVGANNNMTIPNNTPDYFNGYHPHFPVDMSDTKMIPFSRPHMVTKTTVIADTSLNNNIPNISNIENSNFRSSRGTEVSNNIPKVNHLSNSTDLTDKNHIGIISKSNMDQQNSNFPSLGYSIFPKEKSKHNPYNSYPIPTDGKLVSQQNNVAALNNTTTNYNFYPYNIISDNYQVNHSFGTNMSQPPTAGSVKSISTTTPSRSHDNNVNYISNRTPCNNLLPYQAILQQPKTITALPVQLERERIVSLPSIYQDIDSKVKMNAQQTNETNTSINQNQFTNVPSYLLSSLQTMPYQIGHSHHQAQSTILYNPIQPSAELVNLNHNNSGINNVFSNLTINNKSSNLNNDENKTYSTKQTFTKNSATKSSPSSLDSKLIVESKSLSSLVSSATSPTIGKCYKNKINEGNANVSGIKDNILKNNYHKRKLPDRSSSSSSGNSNNNNSGSSSDNLSDVNESNTQDIKNSIYEDSDEKTSNNEEYSKKDGTSKRNKKKNDSKPKSKSKSKSASNKPYKKRSKKKADNKNELEGSITNGSFSSFESSVFSTETYDTTAGKTKGEEREQKKTTEKKQKDKFHERDTNKKKDTQVTKDEQHFDDEADGSTSSRLSLDYIIS</sequence>
<feature type="compositionally biased region" description="Polar residues" evidence="5">
    <location>
        <begin position="582"/>
        <end position="596"/>
    </location>
</feature>
<feature type="domain" description="C2H2-type" evidence="6">
    <location>
        <begin position="29"/>
        <end position="59"/>
    </location>
</feature>
<dbReference type="FunFam" id="3.30.160.60:FF:002343">
    <property type="entry name" value="Zinc finger protein 33A"/>
    <property type="match status" value="1"/>
</dbReference>
<name>A0AAN7WHV8_9SACH</name>
<reference evidence="8" key="1">
    <citation type="submission" date="2023-07" db="EMBL/GenBank/DDBJ databases">
        <title>A draft genome of Kazachstania heterogenica Y-27499.</title>
        <authorList>
            <person name="Donic C."/>
            <person name="Kralova J.S."/>
            <person name="Fidel L."/>
            <person name="Ben-Dor S."/>
            <person name="Jung S."/>
        </authorList>
    </citation>
    <scope>NUCLEOTIDE SEQUENCE [LARGE SCALE GENOMIC DNA]</scope>
    <source>
        <strain evidence="8">Y27499</strain>
    </source>
</reference>
<feature type="region of interest" description="Disordered" evidence="5">
    <location>
        <begin position="1"/>
        <end position="22"/>
    </location>
</feature>
<dbReference type="PANTHER" id="PTHR23235">
    <property type="entry name" value="KRUEPPEL-LIKE TRANSCRIPTION FACTOR"/>
    <property type="match status" value="1"/>
</dbReference>
<evidence type="ECO:0000256" key="4">
    <source>
        <dbReference type="PROSITE-ProRule" id="PRU00042"/>
    </source>
</evidence>
<feature type="compositionally biased region" description="Basic and acidic residues" evidence="5">
    <location>
        <begin position="605"/>
        <end position="631"/>
    </location>
</feature>
<dbReference type="PANTHER" id="PTHR23235:SF120">
    <property type="entry name" value="KRUPPEL-LIKE FACTOR 15"/>
    <property type="match status" value="1"/>
</dbReference>
<dbReference type="PROSITE" id="PS00028">
    <property type="entry name" value="ZINC_FINGER_C2H2_1"/>
    <property type="match status" value="1"/>
</dbReference>
<dbReference type="SMART" id="SM00355">
    <property type="entry name" value="ZnF_C2H2"/>
    <property type="match status" value="2"/>
</dbReference>
<dbReference type="GO" id="GO:0000981">
    <property type="term" value="F:DNA-binding transcription factor activity, RNA polymerase II-specific"/>
    <property type="evidence" value="ECO:0007669"/>
    <property type="project" value="TreeGrafter"/>
</dbReference>
<dbReference type="AlphaFoldDB" id="A0AAN7WHV8"/>
<feature type="compositionally biased region" description="Low complexity" evidence="5">
    <location>
        <begin position="667"/>
        <end position="677"/>
    </location>
</feature>
<dbReference type="Gene3D" id="3.30.160.60">
    <property type="entry name" value="Classic Zinc Finger"/>
    <property type="match status" value="2"/>
</dbReference>
<accession>A0AAN7WHV8</accession>
<keyword evidence="3" id="KW-0862">Zinc</keyword>
<proteinExistence type="predicted"/>
<evidence type="ECO:0000313" key="7">
    <source>
        <dbReference type="EMBL" id="KAK5780683.1"/>
    </source>
</evidence>